<evidence type="ECO:0000259" key="2">
    <source>
        <dbReference type="PROSITE" id="PS50263"/>
    </source>
</evidence>
<dbReference type="InterPro" id="IPR003010">
    <property type="entry name" value="C-N_Hydrolase"/>
</dbReference>
<evidence type="ECO:0000313" key="4">
    <source>
        <dbReference type="Proteomes" id="UP001626550"/>
    </source>
</evidence>
<dbReference type="PANTHER" id="PTHR43674">
    <property type="entry name" value="NITRILASE C965.09-RELATED"/>
    <property type="match status" value="1"/>
</dbReference>
<comment type="caution">
    <text evidence="3">The sequence shown here is derived from an EMBL/GenBank/DDBJ whole genome shotgun (WGS) entry which is preliminary data.</text>
</comment>
<dbReference type="SUPFAM" id="SSF56317">
    <property type="entry name" value="Carbon-nitrogen hydrolase"/>
    <property type="match status" value="1"/>
</dbReference>
<dbReference type="Pfam" id="PF00795">
    <property type="entry name" value="CN_hydrolase"/>
    <property type="match status" value="1"/>
</dbReference>
<gene>
    <name evidence="3" type="ORF">Ciccas_012107</name>
</gene>
<dbReference type="Gene3D" id="3.60.110.10">
    <property type="entry name" value="Carbon-nitrogen hydrolase"/>
    <property type="match status" value="1"/>
</dbReference>
<protein>
    <recommendedName>
        <fullName evidence="2">CN hydrolase domain-containing protein</fullName>
    </recommendedName>
</protein>
<name>A0ABD2PQQ9_9PLAT</name>
<dbReference type="PROSITE" id="PS50263">
    <property type="entry name" value="CN_HYDROLASE"/>
    <property type="match status" value="1"/>
</dbReference>
<accession>A0ABD2PQQ9</accession>
<dbReference type="GO" id="GO:0016811">
    <property type="term" value="F:hydrolase activity, acting on carbon-nitrogen (but not peptide) bonds, in linear amides"/>
    <property type="evidence" value="ECO:0007669"/>
    <property type="project" value="UniProtKB-ARBA"/>
</dbReference>
<sequence>MQVESVDSFIDDALQSQSVESAAKLAGIIYGQRPEEVLHSDDLNCELRIHRFQRSNASTRLVRIAGIQMRYPGDTATSVQQQLHTVHERVHNLLEICGQAKVNIVCLQETWRKEKEPWTEFAECAESGPSFQVVSKQAAKHQMVIVSPILERDTESKVIWNTAVVVDENGKFLGKSRKNHIPRVGDFNEVN</sequence>
<dbReference type="PANTHER" id="PTHR43674:SF2">
    <property type="entry name" value="BETA-UREIDOPROPIONASE"/>
    <property type="match status" value="1"/>
</dbReference>
<dbReference type="InterPro" id="IPR036526">
    <property type="entry name" value="C-N_Hydrolase_sf"/>
</dbReference>
<proteinExistence type="predicted"/>
<dbReference type="InterPro" id="IPR050345">
    <property type="entry name" value="Aliph_Amidase/BUP"/>
</dbReference>
<dbReference type="AlphaFoldDB" id="A0ABD2PQQ9"/>
<keyword evidence="4" id="KW-1185">Reference proteome</keyword>
<keyword evidence="1" id="KW-0378">Hydrolase</keyword>
<dbReference type="EMBL" id="JBJKFK010004027">
    <property type="protein sequence ID" value="KAL3309348.1"/>
    <property type="molecule type" value="Genomic_DNA"/>
</dbReference>
<evidence type="ECO:0000313" key="3">
    <source>
        <dbReference type="EMBL" id="KAL3309348.1"/>
    </source>
</evidence>
<organism evidence="3 4">
    <name type="scientific">Cichlidogyrus casuarinus</name>
    <dbReference type="NCBI Taxonomy" id="1844966"/>
    <lineage>
        <taxon>Eukaryota</taxon>
        <taxon>Metazoa</taxon>
        <taxon>Spiralia</taxon>
        <taxon>Lophotrochozoa</taxon>
        <taxon>Platyhelminthes</taxon>
        <taxon>Monogenea</taxon>
        <taxon>Monopisthocotylea</taxon>
        <taxon>Dactylogyridea</taxon>
        <taxon>Ancyrocephalidae</taxon>
        <taxon>Cichlidogyrus</taxon>
    </lineage>
</organism>
<evidence type="ECO:0000256" key="1">
    <source>
        <dbReference type="ARBA" id="ARBA00022801"/>
    </source>
</evidence>
<dbReference type="Proteomes" id="UP001626550">
    <property type="component" value="Unassembled WGS sequence"/>
</dbReference>
<feature type="domain" description="CN hydrolase" evidence="2">
    <location>
        <begin position="62"/>
        <end position="191"/>
    </location>
</feature>
<reference evidence="3 4" key="1">
    <citation type="submission" date="2024-11" db="EMBL/GenBank/DDBJ databases">
        <title>Adaptive evolution of stress response genes in parasites aligns with host niche diversity.</title>
        <authorList>
            <person name="Hahn C."/>
            <person name="Resl P."/>
        </authorList>
    </citation>
    <scope>NUCLEOTIDE SEQUENCE [LARGE SCALE GENOMIC DNA]</scope>
    <source>
        <strain evidence="3">EGGRZ-B1_66</strain>
        <tissue evidence="3">Body</tissue>
    </source>
</reference>